<dbReference type="InterPro" id="IPR051319">
    <property type="entry name" value="Oligoribo/pAp-PDE_c-di-AMP_PDE"/>
</dbReference>
<dbReference type="KEGG" id="npy:NPRO_05070"/>
<evidence type="ECO:0000313" key="3">
    <source>
        <dbReference type="EMBL" id="BBO22912.1"/>
    </source>
</evidence>
<dbReference type="InterPro" id="IPR001667">
    <property type="entry name" value="DDH_dom"/>
</dbReference>
<evidence type="ECO:0000259" key="1">
    <source>
        <dbReference type="Pfam" id="PF01368"/>
    </source>
</evidence>
<dbReference type="GO" id="GO:0003676">
    <property type="term" value="F:nucleic acid binding"/>
    <property type="evidence" value="ECO:0007669"/>
    <property type="project" value="InterPro"/>
</dbReference>
<protein>
    <submittedName>
        <fullName evidence="3">Bifunctional oligoribonuclease/PAP phosphatase NrnA</fullName>
    </submittedName>
</protein>
<name>A0A809RT65_9BACT</name>
<dbReference type="EMBL" id="AP021858">
    <property type="protein sequence ID" value="BBO22912.1"/>
    <property type="molecule type" value="Genomic_DNA"/>
</dbReference>
<feature type="domain" description="DDH" evidence="1">
    <location>
        <begin position="26"/>
        <end position="164"/>
    </location>
</feature>
<gene>
    <name evidence="3" type="ORF">NPRO_05070</name>
</gene>
<dbReference type="InterPro" id="IPR003156">
    <property type="entry name" value="DHHA1_dom"/>
</dbReference>
<evidence type="ECO:0000313" key="4">
    <source>
        <dbReference type="Proteomes" id="UP000662873"/>
    </source>
</evidence>
<dbReference type="Gene3D" id="3.10.310.30">
    <property type="match status" value="1"/>
</dbReference>
<dbReference type="Pfam" id="PF02272">
    <property type="entry name" value="DHHA1"/>
    <property type="match status" value="1"/>
</dbReference>
<proteinExistence type="predicted"/>
<accession>A0A809RT65</accession>
<dbReference type="SUPFAM" id="SSF64182">
    <property type="entry name" value="DHH phosphoesterases"/>
    <property type="match status" value="1"/>
</dbReference>
<organism evidence="3 4">
    <name type="scientific">Candidatus Nitrosymbiomonas proteolyticus</name>
    <dbReference type="NCBI Taxonomy" id="2608984"/>
    <lineage>
        <taxon>Bacteria</taxon>
        <taxon>Bacillati</taxon>
        <taxon>Armatimonadota</taxon>
        <taxon>Armatimonadota incertae sedis</taxon>
        <taxon>Candidatus Nitrosymbiomonas</taxon>
    </lineage>
</organism>
<dbReference type="Gene3D" id="3.90.1640.10">
    <property type="entry name" value="inorganic pyrophosphatase (n-terminal core)"/>
    <property type="match status" value="1"/>
</dbReference>
<dbReference type="InterPro" id="IPR038763">
    <property type="entry name" value="DHH_sf"/>
</dbReference>
<dbReference type="Pfam" id="PF01368">
    <property type="entry name" value="DHH"/>
    <property type="match status" value="1"/>
</dbReference>
<dbReference type="PANTHER" id="PTHR47618">
    <property type="entry name" value="BIFUNCTIONAL OLIGORIBONUCLEASE AND PAP PHOSPHATASE NRNA"/>
    <property type="match status" value="1"/>
</dbReference>
<dbReference type="Proteomes" id="UP000662873">
    <property type="component" value="Chromosome"/>
</dbReference>
<evidence type="ECO:0000259" key="2">
    <source>
        <dbReference type="Pfam" id="PF02272"/>
    </source>
</evidence>
<dbReference type="AlphaFoldDB" id="A0A809RT65"/>
<reference evidence="3" key="1">
    <citation type="journal article" name="DNA Res.">
        <title>The physiological potential of anammox bacteria as revealed by their core genome structure.</title>
        <authorList>
            <person name="Okubo T."/>
            <person name="Toyoda A."/>
            <person name="Fukuhara K."/>
            <person name="Uchiyama I."/>
            <person name="Harigaya Y."/>
            <person name="Kuroiwa M."/>
            <person name="Suzuki T."/>
            <person name="Murakami Y."/>
            <person name="Suwa Y."/>
            <person name="Takami H."/>
        </authorList>
    </citation>
    <scope>NUCLEOTIDE SEQUENCE</scope>
    <source>
        <strain evidence="3">317325-2</strain>
    </source>
</reference>
<feature type="domain" description="DHHA1" evidence="2">
    <location>
        <begin position="240"/>
        <end position="316"/>
    </location>
</feature>
<sequence>MTTIRQIPENLVREFDRLVQDSRTALIGTHLNPDGDALGSALAVAFYLESRGLECELVCHHAAPENLRFLPGSERFSTEVSRGSFDFGVILDLDSTDRLGSVANHFETCSRVVVIDHHKPHHEPGDLRIIDESAPATAVILTRLMTQLGAQFSADIAVSLLTGIVTDTGSFRFRNTTPEALAMAALLIESGADINLVSEEVYNRKSLSSLRLLGRILENMRLESGGRIAWATVSFDEFEQNGASDEDTEGFVNELLAVRTVQIAALFREPRRGRVRVSLRSRGDFDVAAVAQEFGGGGHRNAAGISFERDLSQGAADVVERLKSCWESS</sequence>
<dbReference type="PANTHER" id="PTHR47618:SF1">
    <property type="entry name" value="BIFUNCTIONAL OLIGORIBONUCLEASE AND PAP PHOSPHATASE NRNA"/>
    <property type="match status" value="1"/>
</dbReference>